<dbReference type="GO" id="GO:0006450">
    <property type="term" value="P:regulation of translational fidelity"/>
    <property type="evidence" value="ECO:0007669"/>
    <property type="project" value="TreeGrafter"/>
</dbReference>
<comment type="subcellular location">
    <subcellularLocation>
        <location evidence="1 13">Cytoplasm</location>
    </subcellularLocation>
</comment>
<keyword evidence="5 13" id="KW-0963">Cytoplasm</keyword>
<gene>
    <name evidence="16" type="ORF">HMPREF9220_1060</name>
</gene>
<comment type="catalytic activity">
    <reaction evidence="12 13">
        <text>L-threonine + hydrogencarbonate + ATP = L-threonylcarbamoyladenylate + diphosphate + H2O</text>
        <dbReference type="Rhea" id="RHEA:36407"/>
        <dbReference type="ChEBI" id="CHEBI:15377"/>
        <dbReference type="ChEBI" id="CHEBI:17544"/>
        <dbReference type="ChEBI" id="CHEBI:30616"/>
        <dbReference type="ChEBI" id="CHEBI:33019"/>
        <dbReference type="ChEBI" id="CHEBI:57926"/>
        <dbReference type="ChEBI" id="CHEBI:73682"/>
        <dbReference type="EC" id="2.7.7.87"/>
    </reaction>
</comment>
<feature type="binding site" evidence="14">
    <location>
        <position position="122"/>
    </location>
    <ligand>
        <name>L-threonine</name>
        <dbReference type="ChEBI" id="CHEBI:57926"/>
    </ligand>
</feature>
<dbReference type="InterPro" id="IPR050156">
    <property type="entry name" value="TC-AMP_synthase_SUA5"/>
</dbReference>
<accession>E4L877</accession>
<evidence type="ECO:0000256" key="2">
    <source>
        <dbReference type="ARBA" id="ARBA00007663"/>
    </source>
</evidence>
<evidence type="ECO:0000256" key="13">
    <source>
        <dbReference type="PIRNR" id="PIRNR004930"/>
    </source>
</evidence>
<dbReference type="Proteomes" id="UP000004594">
    <property type="component" value="Unassembled WGS sequence"/>
</dbReference>
<dbReference type="GO" id="GO:0061710">
    <property type="term" value="F:L-threonylcarbamoyladenylate synthase"/>
    <property type="evidence" value="ECO:0007669"/>
    <property type="project" value="UniProtKB-EC"/>
</dbReference>
<dbReference type="OrthoDB" id="9814580at2"/>
<dbReference type="PANTHER" id="PTHR17490">
    <property type="entry name" value="SUA5"/>
    <property type="match status" value="1"/>
</dbReference>
<evidence type="ECO:0000256" key="14">
    <source>
        <dbReference type="PIRSR" id="PIRSR004930-1"/>
    </source>
</evidence>
<dbReference type="GO" id="GO:0008033">
    <property type="term" value="P:tRNA processing"/>
    <property type="evidence" value="ECO:0007669"/>
    <property type="project" value="UniProtKB-KW"/>
</dbReference>
<dbReference type="Pfam" id="PF03481">
    <property type="entry name" value="Sua5_C"/>
    <property type="match status" value="1"/>
</dbReference>
<feature type="binding site" evidence="14">
    <location>
        <position position="196"/>
    </location>
    <ligand>
        <name>ATP</name>
        <dbReference type="ChEBI" id="CHEBI:30616"/>
    </ligand>
</feature>
<dbReference type="InterPro" id="IPR005145">
    <property type="entry name" value="Sua5_C"/>
</dbReference>
<evidence type="ECO:0000256" key="10">
    <source>
        <dbReference type="ARBA" id="ARBA00022840"/>
    </source>
</evidence>
<feature type="binding site" evidence="14">
    <location>
        <position position="118"/>
    </location>
    <ligand>
        <name>ATP</name>
        <dbReference type="ChEBI" id="CHEBI:30616"/>
    </ligand>
</feature>
<keyword evidence="9 13" id="KW-0547">Nucleotide-binding</keyword>
<evidence type="ECO:0000256" key="8">
    <source>
        <dbReference type="ARBA" id="ARBA00022695"/>
    </source>
</evidence>
<evidence type="ECO:0000256" key="7">
    <source>
        <dbReference type="ARBA" id="ARBA00022694"/>
    </source>
</evidence>
<dbReference type="SUPFAM" id="SSF55821">
    <property type="entry name" value="YrdC/RibB"/>
    <property type="match status" value="1"/>
</dbReference>
<sequence length="345" mass="38006">MKTKKINVNKKYYSDLVNKLGYIIRKGGLVAFPTETVYGLGGNALSSKAAKKIYKAKGRPSDNPLIVHVADKSQVKNFVKNINDLEHKLMDLYWPGPLTIVFEKKDIIPYETSGGLDTVAIRCPDNNATRALIRAAKVPLAGPSANISTRPSPTYAKSVLNDLDGRINAVIDNGDSKIGLESTIVAVNEGKIIIYRPGAITQEMLSELAPTSLDTALKKSNEKPKAPGMKYRHYAPSAPLEIYVGNENKVEESILEVSNENDKIYGFFVSKETAEKLPKNSIVFCWGKRSDKKSMARNLFKGLLFFNSQKIDQIIGEGTDNKGIGMAIMNRLKKASGQHIVFVEK</sequence>
<organism evidence="16 17">
    <name type="scientific">Dialister micraerophilus UPII 345-E</name>
    <dbReference type="NCBI Taxonomy" id="910314"/>
    <lineage>
        <taxon>Bacteria</taxon>
        <taxon>Bacillati</taxon>
        <taxon>Bacillota</taxon>
        <taxon>Negativicutes</taxon>
        <taxon>Veillonellales</taxon>
        <taxon>Veillonellaceae</taxon>
        <taxon>Dialister</taxon>
    </lineage>
</organism>
<dbReference type="EMBL" id="AENT01000012">
    <property type="protein sequence ID" value="EFR42993.1"/>
    <property type="molecule type" value="Genomic_DNA"/>
</dbReference>
<feature type="binding site" evidence="14">
    <location>
        <position position="144"/>
    </location>
    <ligand>
        <name>ATP</name>
        <dbReference type="ChEBI" id="CHEBI:30616"/>
    </ligand>
</feature>
<keyword evidence="7 13" id="KW-0819">tRNA processing</keyword>
<dbReference type="AlphaFoldDB" id="E4L877"/>
<keyword evidence="6 13" id="KW-0808">Transferase</keyword>
<feature type="domain" description="YrdC-like" evidence="15">
    <location>
        <begin position="14"/>
        <end position="200"/>
    </location>
</feature>
<dbReference type="eggNOG" id="COG0009">
    <property type="taxonomic scope" value="Bacteria"/>
</dbReference>
<dbReference type="FunFam" id="3.90.870.10:FF:000009">
    <property type="entry name" value="Threonylcarbamoyl-AMP synthase, putative"/>
    <property type="match status" value="1"/>
</dbReference>
<feature type="binding site" evidence="14">
    <location>
        <position position="182"/>
    </location>
    <ligand>
        <name>L-threonine</name>
        <dbReference type="ChEBI" id="CHEBI:57926"/>
    </ligand>
</feature>
<protein>
    <recommendedName>
        <fullName evidence="4 13">Threonylcarbamoyl-AMP synthase</fullName>
        <shortName evidence="13">TC-AMP synthase</shortName>
        <ecNumber evidence="3 13">2.7.7.87</ecNumber>
    </recommendedName>
    <alternativeName>
        <fullName evidence="11 13">L-threonylcarbamoyladenylate synthase</fullName>
    </alternativeName>
</protein>
<dbReference type="InterPro" id="IPR038385">
    <property type="entry name" value="Sua5/YwlC_C"/>
</dbReference>
<dbReference type="GO" id="GO:0000049">
    <property type="term" value="F:tRNA binding"/>
    <property type="evidence" value="ECO:0007669"/>
    <property type="project" value="TreeGrafter"/>
</dbReference>
<keyword evidence="10 13" id="KW-0067">ATP-binding</keyword>
<evidence type="ECO:0000313" key="16">
    <source>
        <dbReference type="EMBL" id="EFR42993.1"/>
    </source>
</evidence>
<evidence type="ECO:0000256" key="9">
    <source>
        <dbReference type="ARBA" id="ARBA00022741"/>
    </source>
</evidence>
<name>E4L877_9FIRM</name>
<feature type="binding site" evidence="14">
    <location>
        <position position="68"/>
    </location>
    <ligand>
        <name>L-threonine</name>
        <dbReference type="ChEBI" id="CHEBI:57926"/>
    </ligand>
</feature>
<comment type="function">
    <text evidence="13">Required for the formation of a threonylcarbamoyl group on adenosine at position 37 (t(6)A37) in tRNAs that read codons beginning with adenine.</text>
</comment>
<dbReference type="InterPro" id="IPR017945">
    <property type="entry name" value="DHBP_synth_RibB-like_a/b_dom"/>
</dbReference>
<dbReference type="PIRSF" id="PIRSF004930">
    <property type="entry name" value="Tln_factor_SUA5"/>
    <property type="match status" value="1"/>
</dbReference>
<feature type="binding site" evidence="14">
    <location>
        <position position="63"/>
    </location>
    <ligand>
        <name>ATP</name>
        <dbReference type="ChEBI" id="CHEBI:30616"/>
    </ligand>
</feature>
<evidence type="ECO:0000256" key="1">
    <source>
        <dbReference type="ARBA" id="ARBA00004496"/>
    </source>
</evidence>
<evidence type="ECO:0000256" key="6">
    <source>
        <dbReference type="ARBA" id="ARBA00022679"/>
    </source>
</evidence>
<dbReference type="EC" id="2.7.7.87" evidence="3 13"/>
<keyword evidence="8 13" id="KW-0548">Nucleotidyltransferase</keyword>
<dbReference type="Gene3D" id="3.40.50.11030">
    <property type="entry name" value="Threonylcarbamoyl-AMP synthase, C-terminal domain"/>
    <property type="match status" value="1"/>
</dbReference>
<reference evidence="16 17" key="1">
    <citation type="submission" date="2010-11" db="EMBL/GenBank/DDBJ databases">
        <authorList>
            <person name="Durkin A.S."/>
            <person name="Madupu R."/>
            <person name="Torralba M."/>
            <person name="Gillis M."/>
            <person name="Methe B."/>
            <person name="Sutton G."/>
            <person name="Nelson K.E."/>
        </authorList>
    </citation>
    <scope>NUCLEOTIDE SEQUENCE [LARGE SCALE GENOMIC DNA]</scope>
    <source>
        <strain evidence="16 17">UPII 345-E</strain>
    </source>
</reference>
<dbReference type="NCBIfam" id="TIGR00057">
    <property type="entry name" value="L-threonylcarbamoyladenylate synthase"/>
    <property type="match status" value="1"/>
</dbReference>
<feature type="binding site" evidence="14">
    <location>
        <position position="152"/>
    </location>
    <ligand>
        <name>ATP</name>
        <dbReference type="ChEBI" id="CHEBI:30616"/>
    </ligand>
</feature>
<comment type="similarity">
    <text evidence="2 13">Belongs to the SUA5 family.</text>
</comment>
<dbReference type="Gene3D" id="3.90.870.10">
    <property type="entry name" value="DHBP synthase"/>
    <property type="match status" value="1"/>
</dbReference>
<evidence type="ECO:0000259" key="15">
    <source>
        <dbReference type="PROSITE" id="PS51163"/>
    </source>
</evidence>
<proteinExistence type="inferred from homology"/>
<dbReference type="PANTHER" id="PTHR17490:SF16">
    <property type="entry name" value="THREONYLCARBAMOYL-AMP SYNTHASE"/>
    <property type="match status" value="1"/>
</dbReference>
<dbReference type="PROSITE" id="PS51163">
    <property type="entry name" value="YRDC"/>
    <property type="match status" value="1"/>
</dbReference>
<dbReference type="GO" id="GO:0003725">
    <property type="term" value="F:double-stranded RNA binding"/>
    <property type="evidence" value="ECO:0007669"/>
    <property type="project" value="UniProtKB-UniRule"/>
</dbReference>
<evidence type="ECO:0000256" key="3">
    <source>
        <dbReference type="ARBA" id="ARBA00012584"/>
    </source>
</evidence>
<dbReference type="GO" id="GO:0005524">
    <property type="term" value="F:ATP binding"/>
    <property type="evidence" value="ECO:0007669"/>
    <property type="project" value="UniProtKB-UniRule"/>
</dbReference>
<feature type="binding site" evidence="14">
    <location>
        <position position="59"/>
    </location>
    <ligand>
        <name>ATP</name>
        <dbReference type="ChEBI" id="CHEBI:30616"/>
    </ligand>
</feature>
<feature type="binding site" evidence="14">
    <location>
        <position position="36"/>
    </location>
    <ligand>
        <name>L-threonine</name>
        <dbReference type="ChEBI" id="CHEBI:57926"/>
    </ligand>
</feature>
<dbReference type="GO" id="GO:0005737">
    <property type="term" value="C:cytoplasm"/>
    <property type="evidence" value="ECO:0007669"/>
    <property type="project" value="UniProtKB-SubCell"/>
</dbReference>
<dbReference type="InterPro" id="IPR010923">
    <property type="entry name" value="T(6)A37_SUA5"/>
</dbReference>
<feature type="binding site" evidence="14">
    <location>
        <position position="234"/>
    </location>
    <ligand>
        <name>ATP</name>
        <dbReference type="ChEBI" id="CHEBI:30616"/>
    </ligand>
</feature>
<evidence type="ECO:0000313" key="17">
    <source>
        <dbReference type="Proteomes" id="UP000004594"/>
    </source>
</evidence>
<evidence type="ECO:0000256" key="12">
    <source>
        <dbReference type="ARBA" id="ARBA00048366"/>
    </source>
</evidence>
<dbReference type="InterPro" id="IPR006070">
    <property type="entry name" value="Sua5-like_dom"/>
</dbReference>
<dbReference type="RefSeq" id="WP_007554400.1">
    <property type="nucleotide sequence ID" value="NZ_AENT01000012.1"/>
</dbReference>
<comment type="caution">
    <text evidence="16">The sequence shown here is derived from an EMBL/GenBank/DDBJ whole genome shotgun (WGS) entry which is preliminary data.</text>
</comment>
<evidence type="ECO:0000256" key="11">
    <source>
        <dbReference type="ARBA" id="ARBA00029774"/>
    </source>
</evidence>
<dbReference type="Pfam" id="PF01300">
    <property type="entry name" value="Sua5_yciO_yrdC"/>
    <property type="match status" value="1"/>
</dbReference>
<evidence type="ECO:0000256" key="5">
    <source>
        <dbReference type="ARBA" id="ARBA00022490"/>
    </source>
</evidence>
<evidence type="ECO:0000256" key="4">
    <source>
        <dbReference type="ARBA" id="ARBA00015492"/>
    </source>
</evidence>